<keyword evidence="2" id="KW-0489">Methyltransferase</keyword>
<name>A0A1I7KNL3_9BACL</name>
<protein>
    <submittedName>
        <fullName evidence="2">Ubiquinone/menaquinone biosynthesis C-methylase UbiE</fullName>
    </submittedName>
</protein>
<dbReference type="GO" id="GO:0008757">
    <property type="term" value="F:S-adenosylmethionine-dependent methyltransferase activity"/>
    <property type="evidence" value="ECO:0007669"/>
    <property type="project" value="InterPro"/>
</dbReference>
<dbReference type="InterPro" id="IPR013216">
    <property type="entry name" value="Methyltransf_11"/>
</dbReference>
<evidence type="ECO:0000313" key="3">
    <source>
        <dbReference type="Proteomes" id="UP000183508"/>
    </source>
</evidence>
<proteinExistence type="predicted"/>
<organism evidence="2 3">
    <name type="scientific">Alicyclobacillus macrosporangiidus</name>
    <dbReference type="NCBI Taxonomy" id="392015"/>
    <lineage>
        <taxon>Bacteria</taxon>
        <taxon>Bacillati</taxon>
        <taxon>Bacillota</taxon>
        <taxon>Bacilli</taxon>
        <taxon>Bacillales</taxon>
        <taxon>Alicyclobacillaceae</taxon>
        <taxon>Alicyclobacillus</taxon>
    </lineage>
</organism>
<dbReference type="EMBL" id="FPBV01000017">
    <property type="protein sequence ID" value="SFU99015.1"/>
    <property type="molecule type" value="Genomic_DNA"/>
</dbReference>
<dbReference type="Gene3D" id="3.40.50.150">
    <property type="entry name" value="Vaccinia Virus protein VP39"/>
    <property type="match status" value="1"/>
</dbReference>
<dbReference type="Proteomes" id="UP000183508">
    <property type="component" value="Unassembled WGS sequence"/>
</dbReference>
<dbReference type="CDD" id="cd02440">
    <property type="entry name" value="AdoMet_MTases"/>
    <property type="match status" value="1"/>
</dbReference>
<dbReference type="InterPro" id="IPR029063">
    <property type="entry name" value="SAM-dependent_MTases_sf"/>
</dbReference>
<feature type="domain" description="Methyltransferase type 11" evidence="1">
    <location>
        <begin position="46"/>
        <end position="140"/>
    </location>
</feature>
<keyword evidence="2" id="KW-0830">Ubiquinone</keyword>
<dbReference type="STRING" id="392015.SAMN05421543_11786"/>
<dbReference type="PANTHER" id="PTHR43591">
    <property type="entry name" value="METHYLTRANSFERASE"/>
    <property type="match status" value="1"/>
</dbReference>
<dbReference type="AlphaFoldDB" id="A0A1I7KNL3"/>
<evidence type="ECO:0000313" key="2">
    <source>
        <dbReference type="EMBL" id="SFU99015.1"/>
    </source>
</evidence>
<keyword evidence="3" id="KW-1185">Reference proteome</keyword>
<evidence type="ECO:0000259" key="1">
    <source>
        <dbReference type="Pfam" id="PF08241"/>
    </source>
</evidence>
<accession>A0A1I7KNL3</accession>
<dbReference type="RefSeq" id="WP_245783999.1">
    <property type="nucleotide sequence ID" value="NZ_FPBV01000017.1"/>
</dbReference>
<dbReference type="PANTHER" id="PTHR43591:SF24">
    <property type="entry name" value="2-METHOXY-6-POLYPRENYL-1,4-BENZOQUINOL METHYLASE, MITOCHONDRIAL"/>
    <property type="match status" value="1"/>
</dbReference>
<gene>
    <name evidence="2" type="ORF">SAMN05421543_11786</name>
</gene>
<sequence>MKGAMGMPIDFHDEKNRLSYATRCADDGWKRAMLEFVDPRGLRVADIGCGGGIYSRAWADLGAEQVIGVDSSMVMVDAARERSASMSNVSYIVGDAANTGLNDTSVDLVFERALIHHVKDLVPVMTETNRILVPSGRVIIQDRTPADIELPGSEEHIRGYFFERFPKLLATEQMRRWPGEEVRRAMETVGVHNVTEHRIWETRRVYRDMSELAEDLRSRTGRSILHELSDEELHDLIRHIERKVSHVREIVERDRWTVWIGER</sequence>
<dbReference type="SUPFAM" id="SSF53335">
    <property type="entry name" value="S-adenosyl-L-methionine-dependent methyltransferases"/>
    <property type="match status" value="1"/>
</dbReference>
<dbReference type="GO" id="GO:0032259">
    <property type="term" value="P:methylation"/>
    <property type="evidence" value="ECO:0007669"/>
    <property type="project" value="UniProtKB-KW"/>
</dbReference>
<dbReference type="Pfam" id="PF08241">
    <property type="entry name" value="Methyltransf_11"/>
    <property type="match status" value="1"/>
</dbReference>
<reference evidence="3" key="1">
    <citation type="submission" date="2016-10" db="EMBL/GenBank/DDBJ databases">
        <authorList>
            <person name="Varghese N."/>
        </authorList>
    </citation>
    <scope>NUCLEOTIDE SEQUENCE [LARGE SCALE GENOMIC DNA]</scope>
    <source>
        <strain evidence="3">DSM 17980</strain>
    </source>
</reference>
<keyword evidence="2" id="KW-0808">Transferase</keyword>